<keyword evidence="5" id="KW-0408">Iron</keyword>
<dbReference type="SUPFAM" id="SSF54292">
    <property type="entry name" value="2Fe-2S ferredoxin-like"/>
    <property type="match status" value="1"/>
</dbReference>
<dbReference type="GO" id="GO:0008901">
    <property type="term" value="F:ferredoxin hydrogenase activity"/>
    <property type="evidence" value="ECO:0007669"/>
    <property type="project" value="InterPro"/>
</dbReference>
<dbReference type="SUPFAM" id="SSF54862">
    <property type="entry name" value="4Fe-4S ferredoxins"/>
    <property type="match status" value="1"/>
</dbReference>
<dbReference type="KEGG" id="tva:4750493"/>
<dbReference type="OrthoDB" id="10249365at2759"/>
<dbReference type="Pfam" id="PF22117">
    <property type="entry name" value="Fer4_Nqo3"/>
    <property type="match status" value="1"/>
</dbReference>
<dbReference type="SMR" id="A2FQN6"/>
<dbReference type="InterPro" id="IPR013352">
    <property type="entry name" value="Fe_hydrogenase_subset"/>
</dbReference>
<evidence type="ECO:0000313" key="10">
    <source>
        <dbReference type="Proteomes" id="UP000001542"/>
    </source>
</evidence>
<keyword evidence="4" id="KW-0677">Repeat</keyword>
<dbReference type="InParanoid" id="A2FQN6"/>
<dbReference type="eggNOG" id="KOG2439">
    <property type="taxonomic scope" value="Eukaryota"/>
</dbReference>
<dbReference type="InterPro" id="IPR036991">
    <property type="entry name" value="Fe_hydrogenase_ssu_sf"/>
</dbReference>
<protein>
    <submittedName>
        <fullName evidence="9">64kDa iron hydrogenase, putative</fullName>
    </submittedName>
</protein>
<evidence type="ECO:0000256" key="1">
    <source>
        <dbReference type="ARBA" id="ARBA00006596"/>
    </source>
</evidence>
<evidence type="ECO:0000256" key="4">
    <source>
        <dbReference type="ARBA" id="ARBA00022737"/>
    </source>
</evidence>
<dbReference type="Gene3D" id="3.40.950.10">
    <property type="entry name" value="Fe-only Hydrogenase (Larger Subunit), Chain L, domain 3"/>
    <property type="match status" value="1"/>
</dbReference>
<dbReference type="VEuPathDB" id="TrichDB:TVAG_361590"/>
<dbReference type="Gene3D" id="3.10.20.740">
    <property type="match status" value="1"/>
</dbReference>
<evidence type="ECO:0000256" key="6">
    <source>
        <dbReference type="ARBA" id="ARBA00023014"/>
    </source>
</evidence>
<sequence length="590" mass="64809">MLATASASTSNILRNITVTVNGRKLEAKKGETILELCDRNNIRIPRLCFHPNLPPKASCRVCLVECDGKWLAPACVTTVWDGLKIDTKSKMVKESVENNLKELLDCHDETCSSCVANHRCQFRDMNVAYSIKAETKEECSEEGIDESTNSIRLDTSKCVLCGRCIRACEEVAGQSAIIFGNRAKHMRIQPTFGQTLQDTSCIKCGQCTLYCPVGAITEKSQVKQALDILSNKGKKISVIQVAPAVRVALSEAFGYKEGSVTTGKMVSALKALGFDYVYDTNYSADLTIVEEAGELVQRLKNPNAVFPMFTSCCPAWVNYVEQSAPDFIPNLSSCRSPQGMLSSLVKNYLPKVLNIPVEDVLNFSIMPCTAKKDEIERPELRTKDGHKETDMVLTVRELVEMIKLSGIDFNNLPDTPFDSIFGFGSGAGQIFAATGGVMEAASRTAFEAVTGKKLTNVNIYPVRGMDGTRIAELDLDGTKLKIAVCHGIANTAKFLDRLRAKDPQLADLKFVEVMACPGGCVCGGGTPQPKNMMSLDNRLAAIYNIDAKMECRKSHENPLIKGIYKEFLGEPNGHLAHELLHTHYKHHPKF</sequence>
<dbReference type="InterPro" id="IPR054351">
    <property type="entry name" value="NADH_UbQ_OxRdtase_ferredoxin"/>
</dbReference>
<dbReference type="InterPro" id="IPR017896">
    <property type="entry name" value="4Fe4S_Fe-S-bd"/>
</dbReference>
<dbReference type="SMART" id="SM00902">
    <property type="entry name" value="Fe_hyd_SSU"/>
    <property type="match status" value="1"/>
</dbReference>
<dbReference type="OMA" id="RCETACN"/>
<dbReference type="FunFam" id="3.30.70.20:FF:000035">
    <property type="entry name" value="Iron hydrogenase 1"/>
    <property type="match status" value="1"/>
</dbReference>
<dbReference type="Proteomes" id="UP000001542">
    <property type="component" value="Unassembled WGS sequence"/>
</dbReference>
<dbReference type="FunFam" id="4.10.260.20:FF:000001">
    <property type="entry name" value="NADP-reducing hydrogenase subunit HndD"/>
    <property type="match status" value="1"/>
</dbReference>
<dbReference type="PROSITE" id="PS51085">
    <property type="entry name" value="2FE2S_FER_2"/>
    <property type="match status" value="1"/>
</dbReference>
<dbReference type="InterPro" id="IPR003149">
    <property type="entry name" value="Fe_hydrogenase_ssu"/>
</dbReference>
<dbReference type="NCBIfam" id="TIGR02512">
    <property type="entry name" value="FeFe_hydrog_A"/>
    <property type="match status" value="1"/>
</dbReference>
<dbReference type="InterPro" id="IPR004108">
    <property type="entry name" value="Fe_hydrogenase_lsu_C"/>
</dbReference>
<keyword evidence="6" id="KW-0411">Iron-sulfur</keyword>
<evidence type="ECO:0000259" key="7">
    <source>
        <dbReference type="PROSITE" id="PS51085"/>
    </source>
</evidence>
<dbReference type="InterPro" id="IPR009016">
    <property type="entry name" value="Fe_hydrogenase"/>
</dbReference>
<dbReference type="AlphaFoldDB" id="A2FQN6"/>
<organism evidence="9 10">
    <name type="scientific">Trichomonas vaginalis (strain ATCC PRA-98 / G3)</name>
    <dbReference type="NCBI Taxonomy" id="412133"/>
    <lineage>
        <taxon>Eukaryota</taxon>
        <taxon>Metamonada</taxon>
        <taxon>Parabasalia</taxon>
        <taxon>Trichomonadida</taxon>
        <taxon>Trichomonadidae</taxon>
        <taxon>Trichomonas</taxon>
    </lineage>
</organism>
<accession>A2FQN6</accession>
<keyword evidence="2" id="KW-0004">4Fe-4S</keyword>
<dbReference type="Gene3D" id="3.40.50.1780">
    <property type="match status" value="1"/>
</dbReference>
<dbReference type="Pfam" id="PF13510">
    <property type="entry name" value="Fer2_4"/>
    <property type="match status" value="1"/>
</dbReference>
<dbReference type="InterPro" id="IPR001041">
    <property type="entry name" value="2Fe-2S_ferredoxin-type"/>
</dbReference>
<dbReference type="VEuPathDB" id="TrichDB:TVAGG3_0255310"/>
<dbReference type="RefSeq" id="XP_001305709.1">
    <property type="nucleotide sequence ID" value="XM_001305708.1"/>
</dbReference>
<dbReference type="InterPro" id="IPR050340">
    <property type="entry name" value="Cytosolic_Fe-S_CAF"/>
</dbReference>
<dbReference type="InterPro" id="IPR036010">
    <property type="entry name" value="2Fe-2S_ferredoxin-like_sf"/>
</dbReference>
<dbReference type="InterPro" id="IPR017900">
    <property type="entry name" value="4Fe4S_Fe_S_CS"/>
</dbReference>
<dbReference type="EMBL" id="DS113947">
    <property type="protein sequence ID" value="EAX92779.1"/>
    <property type="molecule type" value="Genomic_DNA"/>
</dbReference>
<evidence type="ECO:0000259" key="8">
    <source>
        <dbReference type="PROSITE" id="PS51379"/>
    </source>
</evidence>
<dbReference type="PANTHER" id="PTHR11615">
    <property type="entry name" value="NITRATE, FORMATE, IRON DEHYDROGENASE"/>
    <property type="match status" value="1"/>
</dbReference>
<reference evidence="9" key="2">
    <citation type="journal article" date="2007" name="Science">
        <title>Draft genome sequence of the sexually transmitted pathogen Trichomonas vaginalis.</title>
        <authorList>
            <person name="Carlton J.M."/>
            <person name="Hirt R.P."/>
            <person name="Silva J.C."/>
            <person name="Delcher A.L."/>
            <person name="Schatz M."/>
            <person name="Zhao Q."/>
            <person name="Wortman J.R."/>
            <person name="Bidwell S.L."/>
            <person name="Alsmark U.C.M."/>
            <person name="Besteiro S."/>
            <person name="Sicheritz-Ponten T."/>
            <person name="Noel C.J."/>
            <person name="Dacks J.B."/>
            <person name="Foster P.G."/>
            <person name="Simillion C."/>
            <person name="Van de Peer Y."/>
            <person name="Miranda-Saavedra D."/>
            <person name="Barton G.J."/>
            <person name="Westrop G.D."/>
            <person name="Mueller S."/>
            <person name="Dessi D."/>
            <person name="Fiori P.L."/>
            <person name="Ren Q."/>
            <person name="Paulsen I."/>
            <person name="Zhang H."/>
            <person name="Bastida-Corcuera F.D."/>
            <person name="Simoes-Barbosa A."/>
            <person name="Brown M.T."/>
            <person name="Hayes R.D."/>
            <person name="Mukherjee M."/>
            <person name="Okumura C.Y."/>
            <person name="Schneider R."/>
            <person name="Smith A.J."/>
            <person name="Vanacova S."/>
            <person name="Villalvazo M."/>
            <person name="Haas B.J."/>
            <person name="Pertea M."/>
            <person name="Feldblyum T.V."/>
            <person name="Utterback T.R."/>
            <person name="Shu C.L."/>
            <person name="Osoegawa K."/>
            <person name="de Jong P.J."/>
            <person name="Hrdy I."/>
            <person name="Horvathova L."/>
            <person name="Zubacova Z."/>
            <person name="Dolezal P."/>
            <person name="Malik S.B."/>
            <person name="Logsdon J.M. Jr."/>
            <person name="Henze K."/>
            <person name="Gupta A."/>
            <person name="Wang C.C."/>
            <person name="Dunne R.L."/>
            <person name="Upcroft J.A."/>
            <person name="Upcroft P."/>
            <person name="White O."/>
            <person name="Salzberg S.L."/>
            <person name="Tang P."/>
            <person name="Chiu C.-H."/>
            <person name="Lee Y.-S."/>
            <person name="Embley T.M."/>
            <person name="Coombs G.H."/>
            <person name="Mottram J.C."/>
            <person name="Tachezy J."/>
            <person name="Fraser-Liggett C.M."/>
            <person name="Johnson P.J."/>
        </authorList>
    </citation>
    <scope>NUCLEOTIDE SEQUENCE [LARGE SCALE GENOMIC DNA]</scope>
    <source>
        <strain evidence="9">G3</strain>
    </source>
</reference>
<evidence type="ECO:0000256" key="2">
    <source>
        <dbReference type="ARBA" id="ARBA00022485"/>
    </source>
</evidence>
<evidence type="ECO:0000313" key="9">
    <source>
        <dbReference type="EMBL" id="EAX92779.1"/>
    </source>
</evidence>
<feature type="domain" description="2Fe-2S ferredoxin-type" evidence="7">
    <location>
        <begin position="14"/>
        <end position="91"/>
    </location>
</feature>
<dbReference type="Pfam" id="PF02906">
    <property type="entry name" value="Fe_hyd_lg_C"/>
    <property type="match status" value="1"/>
</dbReference>
<feature type="domain" description="4Fe-4S ferredoxin-type" evidence="8">
    <location>
        <begin position="149"/>
        <end position="182"/>
    </location>
</feature>
<gene>
    <name evidence="9" type="ORF">TVAG_361590</name>
</gene>
<keyword evidence="10" id="KW-1185">Reference proteome</keyword>
<dbReference type="SUPFAM" id="SSF53920">
    <property type="entry name" value="Fe-only hydrogenase"/>
    <property type="match status" value="1"/>
</dbReference>
<feature type="domain" description="4Fe-4S ferredoxin-type" evidence="8">
    <location>
        <begin position="192"/>
        <end position="221"/>
    </location>
</feature>
<dbReference type="Gene3D" id="3.30.70.20">
    <property type="match status" value="1"/>
</dbReference>
<keyword evidence="3" id="KW-0479">Metal-binding</keyword>
<dbReference type="Pfam" id="PF02256">
    <property type="entry name" value="Fe_hyd_SSU"/>
    <property type="match status" value="1"/>
</dbReference>
<proteinExistence type="inferred from homology"/>
<dbReference type="PROSITE" id="PS51379">
    <property type="entry name" value="4FE4S_FER_2"/>
    <property type="match status" value="2"/>
</dbReference>
<reference evidence="9" key="1">
    <citation type="submission" date="2006-10" db="EMBL/GenBank/DDBJ databases">
        <authorList>
            <person name="Amadeo P."/>
            <person name="Zhao Q."/>
            <person name="Wortman J."/>
            <person name="Fraser-Liggett C."/>
            <person name="Carlton J."/>
        </authorList>
    </citation>
    <scope>NUCLEOTIDE SEQUENCE</scope>
    <source>
        <strain evidence="9">G3</strain>
    </source>
</reference>
<dbReference type="PROSITE" id="PS00198">
    <property type="entry name" value="4FE4S_FER_1"/>
    <property type="match status" value="2"/>
</dbReference>
<evidence type="ECO:0000256" key="3">
    <source>
        <dbReference type="ARBA" id="ARBA00022723"/>
    </source>
</evidence>
<dbReference type="FunCoup" id="A2FQN6">
    <property type="interactions" value="59"/>
</dbReference>
<dbReference type="Gene3D" id="4.10.260.20">
    <property type="entry name" value="Iron hydrogenase, small subunit"/>
    <property type="match status" value="1"/>
</dbReference>
<evidence type="ECO:0000256" key="5">
    <source>
        <dbReference type="ARBA" id="ARBA00023004"/>
    </source>
</evidence>
<name>A2FQN6_TRIV3</name>
<dbReference type="STRING" id="5722.A2FQN6"/>
<comment type="similarity">
    <text evidence="1">Belongs to the NARF family.</text>
</comment>
<dbReference type="GO" id="GO:0051539">
    <property type="term" value="F:4 iron, 4 sulfur cluster binding"/>
    <property type="evidence" value="ECO:0007669"/>
    <property type="project" value="UniProtKB-KW"/>
</dbReference>
<dbReference type="GO" id="GO:0005506">
    <property type="term" value="F:iron ion binding"/>
    <property type="evidence" value="ECO:0007669"/>
    <property type="project" value="InterPro"/>
</dbReference>